<evidence type="ECO:0000256" key="3">
    <source>
        <dbReference type="SAM" id="MobiDB-lite"/>
    </source>
</evidence>
<dbReference type="PANTHER" id="PTHR37390:SF1">
    <property type="entry name" value="FOLATE-BINDING PROTEIN 1"/>
    <property type="match status" value="1"/>
</dbReference>
<feature type="chain" id="PRO_5005295973" description="Folate receptor-like domain-containing protein" evidence="5">
    <location>
        <begin position="24"/>
        <end position="294"/>
    </location>
</feature>
<dbReference type="Gramene" id="KMT14237">
    <property type="protein sequence ID" value="KMT14237"/>
    <property type="gene ID" value="BVRB_4g075960"/>
</dbReference>
<gene>
    <name evidence="7" type="ORF">BVRB_4g075960</name>
</gene>
<feature type="signal peptide" evidence="5">
    <location>
        <begin position="1"/>
        <end position="23"/>
    </location>
</feature>
<dbReference type="OMA" id="EANPECL"/>
<dbReference type="KEGG" id="bvg:104890328"/>
<proteinExistence type="predicted"/>
<dbReference type="EMBL" id="KQ090068">
    <property type="protein sequence ID" value="KMT14237.1"/>
    <property type="molecule type" value="Genomic_DNA"/>
</dbReference>
<dbReference type="OrthoDB" id="498177at2759"/>
<evidence type="ECO:0000256" key="1">
    <source>
        <dbReference type="ARBA" id="ARBA00022729"/>
    </source>
</evidence>
<dbReference type="InterPro" id="IPR053305">
    <property type="entry name" value="Folate-binding_rcpt-like"/>
</dbReference>
<sequence>MKQDHSFYFLLLLLFNLLLQSYSEKSNGVCVSPGGRFRPFLSEGKPPRSTRDLTLCRMYKRNTCCDVSHTHSALLSIRKLASTGEANQECLHLWEVLECSLCDPDVGVKPGPPVICASFCERVFRACADAYFSMDAINQVLSPCGVGDFVCGRASEWLHNGTELCRAAGFSVKTIRDAGLSVEGASCYGGQASLDSIADSWKRSQTSTSPNNVHNGLLEDFQQWVTEMPFAERVSWVVGGLVLTVGLFFMSKRKRHRQRQMQAAIIRAARIRQLDSKTDQRPSTTQGTRKAAVR</sequence>
<organism evidence="7 8">
    <name type="scientific">Beta vulgaris subsp. vulgaris</name>
    <name type="common">Beet</name>
    <dbReference type="NCBI Taxonomy" id="3555"/>
    <lineage>
        <taxon>Eukaryota</taxon>
        <taxon>Viridiplantae</taxon>
        <taxon>Streptophyta</taxon>
        <taxon>Embryophyta</taxon>
        <taxon>Tracheophyta</taxon>
        <taxon>Spermatophyta</taxon>
        <taxon>Magnoliopsida</taxon>
        <taxon>eudicotyledons</taxon>
        <taxon>Gunneridae</taxon>
        <taxon>Pentapetalae</taxon>
        <taxon>Caryophyllales</taxon>
        <taxon>Chenopodiaceae</taxon>
        <taxon>Betoideae</taxon>
        <taxon>Beta</taxon>
    </lineage>
</organism>
<name>A0A0J8CL77_BETVV</name>
<dbReference type="Pfam" id="PF03024">
    <property type="entry name" value="Folate_rec"/>
    <property type="match status" value="1"/>
</dbReference>
<keyword evidence="4" id="KW-0472">Membrane</keyword>
<keyword evidence="2" id="KW-1015">Disulfide bond</keyword>
<dbReference type="AlphaFoldDB" id="A0A0J8CL77"/>
<evidence type="ECO:0000256" key="5">
    <source>
        <dbReference type="SAM" id="SignalP"/>
    </source>
</evidence>
<keyword evidence="1 5" id="KW-0732">Signal</keyword>
<dbReference type="Proteomes" id="UP000035740">
    <property type="component" value="Chromosome 4"/>
</dbReference>
<accession>A0A0J8CL77</accession>
<dbReference type="InterPro" id="IPR018143">
    <property type="entry name" value="Folate_rcpt-like"/>
</dbReference>
<feature type="transmembrane region" description="Helical" evidence="4">
    <location>
        <begin position="234"/>
        <end position="251"/>
    </location>
</feature>
<keyword evidence="4" id="KW-0812">Transmembrane</keyword>
<evidence type="ECO:0000313" key="7">
    <source>
        <dbReference type="EMBL" id="KMT14237.1"/>
    </source>
</evidence>
<dbReference type="PANTHER" id="PTHR37390">
    <property type="entry name" value="OS02G0592500 PROTEIN"/>
    <property type="match status" value="1"/>
</dbReference>
<evidence type="ECO:0000313" key="8">
    <source>
        <dbReference type="Proteomes" id="UP000035740"/>
    </source>
</evidence>
<reference evidence="7 8" key="1">
    <citation type="journal article" date="2014" name="Nature">
        <title>The genome of the recently domesticated crop plant sugar beet (Beta vulgaris).</title>
        <authorList>
            <person name="Dohm J.C."/>
            <person name="Minoche A.E."/>
            <person name="Holtgrawe D."/>
            <person name="Capella-Gutierrez S."/>
            <person name="Zakrzewski F."/>
            <person name="Tafer H."/>
            <person name="Rupp O."/>
            <person name="Sorensen T.R."/>
            <person name="Stracke R."/>
            <person name="Reinhardt R."/>
            <person name="Goesmann A."/>
            <person name="Kraft T."/>
            <person name="Schulz B."/>
            <person name="Stadler P.F."/>
            <person name="Schmidt T."/>
            <person name="Gabaldon T."/>
            <person name="Lehrach H."/>
            <person name="Weisshaar B."/>
            <person name="Himmelbauer H."/>
        </authorList>
    </citation>
    <scope>NUCLEOTIDE SEQUENCE [LARGE SCALE GENOMIC DNA]</scope>
    <source>
        <tissue evidence="7">Taproot</tissue>
    </source>
</reference>
<keyword evidence="4" id="KW-1133">Transmembrane helix</keyword>
<feature type="domain" description="Folate receptor-like" evidence="6">
    <location>
        <begin position="44"/>
        <end position="168"/>
    </location>
</feature>
<evidence type="ECO:0000259" key="6">
    <source>
        <dbReference type="Pfam" id="PF03024"/>
    </source>
</evidence>
<protein>
    <recommendedName>
        <fullName evidence="6">Folate receptor-like domain-containing protein</fullName>
    </recommendedName>
</protein>
<feature type="region of interest" description="Disordered" evidence="3">
    <location>
        <begin position="274"/>
        <end position="294"/>
    </location>
</feature>
<evidence type="ECO:0000256" key="4">
    <source>
        <dbReference type="SAM" id="Phobius"/>
    </source>
</evidence>
<evidence type="ECO:0000256" key="2">
    <source>
        <dbReference type="ARBA" id="ARBA00023157"/>
    </source>
</evidence>
<keyword evidence="8" id="KW-1185">Reference proteome</keyword>
<dbReference type="eggNOG" id="ENOG502QTR3">
    <property type="taxonomic scope" value="Eukaryota"/>
</dbReference>